<feature type="compositionally biased region" description="Pro residues" evidence="2">
    <location>
        <begin position="798"/>
        <end position="820"/>
    </location>
</feature>
<feature type="region of interest" description="Disordered" evidence="2">
    <location>
        <begin position="417"/>
        <end position="474"/>
    </location>
</feature>
<feature type="compositionally biased region" description="Low complexity" evidence="2">
    <location>
        <begin position="436"/>
        <end position="450"/>
    </location>
</feature>
<evidence type="ECO:0000313" key="5">
    <source>
        <dbReference type="Proteomes" id="UP000749646"/>
    </source>
</evidence>
<feature type="region of interest" description="Disordered" evidence="2">
    <location>
        <begin position="607"/>
        <end position="628"/>
    </location>
</feature>
<dbReference type="InterPro" id="IPR000195">
    <property type="entry name" value="Rab-GAP-TBC_dom"/>
</dbReference>
<keyword evidence="1" id="KW-0343">GTPase activation</keyword>
<feature type="compositionally biased region" description="Polar residues" evidence="2">
    <location>
        <begin position="666"/>
        <end position="686"/>
    </location>
</feature>
<feature type="compositionally biased region" description="Polar residues" evidence="2">
    <location>
        <begin position="770"/>
        <end position="783"/>
    </location>
</feature>
<feature type="compositionally biased region" description="Basic and acidic residues" evidence="2">
    <location>
        <begin position="965"/>
        <end position="974"/>
    </location>
</feature>
<feature type="region of interest" description="Disordered" evidence="2">
    <location>
        <begin position="551"/>
        <end position="582"/>
    </location>
</feature>
<feature type="domain" description="Rab-GAP TBC" evidence="3">
    <location>
        <begin position="39"/>
        <end position="329"/>
    </location>
</feature>
<accession>A0A9P6MC40</accession>
<dbReference type="GO" id="GO:0005737">
    <property type="term" value="C:cytoplasm"/>
    <property type="evidence" value="ECO:0007669"/>
    <property type="project" value="UniProtKB-ARBA"/>
</dbReference>
<dbReference type="SMART" id="SM00164">
    <property type="entry name" value="TBC"/>
    <property type="match status" value="1"/>
</dbReference>
<dbReference type="PANTHER" id="PTHR22957:SF337">
    <property type="entry name" value="TBC1 DOMAIN FAMILY MEMBER 5"/>
    <property type="match status" value="1"/>
</dbReference>
<evidence type="ECO:0000256" key="2">
    <source>
        <dbReference type="SAM" id="MobiDB-lite"/>
    </source>
</evidence>
<feature type="region of interest" description="Disordered" evidence="2">
    <location>
        <begin position="525"/>
        <end position="544"/>
    </location>
</feature>
<keyword evidence="5" id="KW-1185">Reference proteome</keyword>
<feature type="region of interest" description="Disordered" evidence="2">
    <location>
        <begin position="946"/>
        <end position="974"/>
    </location>
</feature>
<evidence type="ECO:0000256" key="1">
    <source>
        <dbReference type="ARBA" id="ARBA00022468"/>
    </source>
</evidence>
<dbReference type="AlphaFoldDB" id="A0A9P6MC40"/>
<dbReference type="Proteomes" id="UP000749646">
    <property type="component" value="Unassembled WGS sequence"/>
</dbReference>
<proteinExistence type="predicted"/>
<feature type="compositionally biased region" description="Low complexity" evidence="2">
    <location>
        <begin position="834"/>
        <end position="849"/>
    </location>
</feature>
<feature type="compositionally biased region" description="Polar residues" evidence="2">
    <location>
        <begin position="525"/>
        <end position="536"/>
    </location>
</feature>
<dbReference type="PROSITE" id="PS50086">
    <property type="entry name" value="TBC_RABGAP"/>
    <property type="match status" value="1"/>
</dbReference>
<feature type="compositionally biased region" description="Polar residues" evidence="2">
    <location>
        <begin position="952"/>
        <end position="964"/>
    </location>
</feature>
<dbReference type="FunFam" id="1.10.472.80:FF:000038">
    <property type="entry name" value="TBC1 domain family member 5"/>
    <property type="match status" value="1"/>
</dbReference>
<organism evidence="4 5">
    <name type="scientific">Modicella reniformis</name>
    <dbReference type="NCBI Taxonomy" id="1440133"/>
    <lineage>
        <taxon>Eukaryota</taxon>
        <taxon>Fungi</taxon>
        <taxon>Fungi incertae sedis</taxon>
        <taxon>Mucoromycota</taxon>
        <taxon>Mortierellomycotina</taxon>
        <taxon>Mortierellomycetes</taxon>
        <taxon>Mortierellales</taxon>
        <taxon>Mortierellaceae</taxon>
        <taxon>Modicella</taxon>
    </lineage>
</organism>
<dbReference type="Gene3D" id="1.10.8.270">
    <property type="entry name" value="putative rabgap domain of human tbc1 domain family member 14 like domains"/>
    <property type="match status" value="1"/>
</dbReference>
<comment type="caution">
    <text evidence="4">The sequence shown here is derived from an EMBL/GenBank/DDBJ whole genome shotgun (WGS) entry which is preliminary data.</text>
</comment>
<evidence type="ECO:0000313" key="4">
    <source>
        <dbReference type="EMBL" id="KAF9988487.1"/>
    </source>
</evidence>
<reference evidence="4" key="1">
    <citation type="journal article" date="2020" name="Fungal Divers.">
        <title>Resolving the Mortierellaceae phylogeny through synthesis of multi-gene phylogenetics and phylogenomics.</title>
        <authorList>
            <person name="Vandepol N."/>
            <person name="Liber J."/>
            <person name="Desiro A."/>
            <person name="Na H."/>
            <person name="Kennedy M."/>
            <person name="Barry K."/>
            <person name="Grigoriev I.V."/>
            <person name="Miller A.N."/>
            <person name="O'Donnell K."/>
            <person name="Stajich J.E."/>
            <person name="Bonito G."/>
        </authorList>
    </citation>
    <scope>NUCLEOTIDE SEQUENCE</scope>
    <source>
        <strain evidence="4">MES-2147</strain>
    </source>
</reference>
<dbReference type="EMBL" id="JAAAHW010003125">
    <property type="protein sequence ID" value="KAF9988487.1"/>
    <property type="molecule type" value="Genomic_DNA"/>
</dbReference>
<feature type="compositionally biased region" description="Polar residues" evidence="2">
    <location>
        <begin position="710"/>
        <end position="730"/>
    </location>
</feature>
<protein>
    <recommendedName>
        <fullName evidence="3">Rab-GAP TBC domain-containing protein</fullName>
    </recommendedName>
</protein>
<dbReference type="Pfam" id="PF00566">
    <property type="entry name" value="RabGAP-TBC"/>
    <property type="match status" value="2"/>
</dbReference>
<dbReference type="PANTHER" id="PTHR22957">
    <property type="entry name" value="TBC1 DOMAIN FAMILY MEMBER GTPASE-ACTIVATING PROTEIN"/>
    <property type="match status" value="1"/>
</dbReference>
<feature type="region of interest" description="Disordered" evidence="2">
    <location>
        <begin position="666"/>
        <end position="853"/>
    </location>
</feature>
<gene>
    <name evidence="4" type="ORF">BGZ65_002973</name>
</gene>
<sequence length="974" mass="106349">MVSPAAIMLFMLKWTEVFEDPEFTLDSLNARAFSRHSNLGMDGIRSVCWKVYLSCLPSLEISTWPLAINTERERYVELRRKYIRAIGSDNGPDPDLEVNNPLSLAEDSPWQQFFMDSELRKIIKQDVERTLPDIDYFRLEKVQEQLNDILFIYCKINHDVSYRQGMHELVAHVLWVVSSESLDVNTESSTMTVDPTLDIMKCVLDPNYVEHDTFALFSNIMKHAKPWYEFSDEATPSKRRPKLNANHQPQLFGRSETPEPPPGKQTPVIEWSMKIFHHLERIDNELFLHLKSHDIQPQLFGIRWFRLLFGREFPMDDVLILWDGIFAKDPGLEICIFIGLAMLLQIRDDLLEQDFAGCLHKLMRYPSVKDVQLFIPQALSLQKQPNAAGGYEIISQNSVLAGKPLPALPPEATDVEHDAQNQHHTHQQQQRPRNDSPSPYSRQSSYQSQPNQHPYSHHGEQSKGHSAGFSSNGVFSQHLPPAALGAIKPVAEGFANVTKNVLESKGGVALNKAINDMKKNTQSYIRKANAQSSSPPDTGFPPNIEQAIASSARGTPSHHPVPPQQKNQSSHVNNSNPDKPSNKKIQLQLGQIVAKALAILDTELVSAPTDDDSSKTKGETQANPKTPSKAALAAISGLEHVRDILLGFSKDLNPDVIESKMLDSPVSISGDISSTESTQGTTSIPSTYKPLPDTPGVAATSGVQQRMPANATTTSSAVTKDSNSSSTIRSGSPALPIQDHPSHERRNPSQILSHSVGVHGQNEQEHRFNSHTPTVKPTSSELHASSPSPPASAAAPAAAPPPSISVPEPVPAPVRAPTPKPFSFDDLIDDTPDESVYSSSPSLSAPRGPGVSGIPSRFKPQRSSLTHSQFSWILNQDSNRALATGLSIAGGSIPSSMSSSSLSVTPKTGIAGAGIGGGMRSSVEIILPSTTSRVNFDPLAGSVDTRVGSGSFAPSSGLTSVISQQRREDDPLRS</sequence>
<feature type="region of interest" description="Disordered" evidence="2">
    <location>
        <begin position="234"/>
        <end position="264"/>
    </location>
</feature>
<evidence type="ECO:0000259" key="3">
    <source>
        <dbReference type="PROSITE" id="PS50086"/>
    </source>
</evidence>
<dbReference type="FunFam" id="1.10.8.270:FF:000011">
    <property type="entry name" value="TBC1 domain family member 5"/>
    <property type="match status" value="1"/>
</dbReference>
<dbReference type="GO" id="GO:0005096">
    <property type="term" value="F:GTPase activator activity"/>
    <property type="evidence" value="ECO:0007669"/>
    <property type="project" value="UniProtKB-KW"/>
</dbReference>
<dbReference type="InterPro" id="IPR035969">
    <property type="entry name" value="Rab-GAP_TBC_sf"/>
</dbReference>
<dbReference type="SUPFAM" id="SSF47923">
    <property type="entry name" value="Ypt/Rab-GAP domain of gyp1p"/>
    <property type="match status" value="2"/>
</dbReference>
<dbReference type="OrthoDB" id="27140at2759"/>
<dbReference type="Gene3D" id="1.10.472.80">
    <property type="entry name" value="Ypt/Rab-GAP domain of gyp1p, domain 3"/>
    <property type="match status" value="1"/>
</dbReference>
<name>A0A9P6MC40_9FUNG</name>